<dbReference type="GO" id="GO:0043952">
    <property type="term" value="P:protein transport by the Sec complex"/>
    <property type="evidence" value="ECO:0007669"/>
    <property type="project" value="TreeGrafter"/>
</dbReference>
<evidence type="ECO:0000313" key="5">
    <source>
        <dbReference type="EMBL" id="ADI19865.1"/>
    </source>
</evidence>
<dbReference type="GO" id="GO:0031522">
    <property type="term" value="C:cell envelope Sec protein transport complex"/>
    <property type="evidence" value="ECO:0007669"/>
    <property type="project" value="TreeGrafter"/>
</dbReference>
<dbReference type="InterPro" id="IPR036670">
    <property type="entry name" value="SecA_X-link_sf"/>
</dbReference>
<accession>E0XZM4</accession>
<dbReference type="GO" id="GO:0005524">
    <property type="term" value="F:ATP binding"/>
    <property type="evidence" value="ECO:0007669"/>
    <property type="project" value="InterPro"/>
</dbReference>
<dbReference type="GO" id="GO:0006886">
    <property type="term" value="P:intracellular protein transport"/>
    <property type="evidence" value="ECO:0007669"/>
    <property type="project" value="InterPro"/>
</dbReference>
<keyword evidence="2" id="KW-0813">Transport</keyword>
<dbReference type="EMBL" id="GU474934">
    <property type="protein sequence ID" value="ADI19865.1"/>
    <property type="molecule type" value="Genomic_DNA"/>
</dbReference>
<dbReference type="PROSITE" id="PS51196">
    <property type="entry name" value="SECA_MOTOR_DEAD"/>
    <property type="match status" value="1"/>
</dbReference>
<dbReference type="PANTHER" id="PTHR30612:SF0">
    <property type="entry name" value="CHLOROPLAST PROTEIN-TRANSPORTING ATPASE"/>
    <property type="match status" value="1"/>
</dbReference>
<dbReference type="SUPFAM" id="SSF52540">
    <property type="entry name" value="P-loop containing nucleoside triphosphate hydrolases"/>
    <property type="match status" value="1"/>
</dbReference>
<keyword evidence="2" id="KW-0653">Protein transport</keyword>
<keyword evidence="5" id="KW-0547">Nucleotide-binding</keyword>
<dbReference type="GO" id="GO:0017038">
    <property type="term" value="P:protein import"/>
    <property type="evidence" value="ECO:0007669"/>
    <property type="project" value="InterPro"/>
</dbReference>
<dbReference type="InterPro" id="IPR000185">
    <property type="entry name" value="SecA"/>
</dbReference>
<dbReference type="SMART" id="SM00958">
    <property type="entry name" value="SecA_PP_bind"/>
    <property type="match status" value="1"/>
</dbReference>
<keyword evidence="1" id="KW-0472">Membrane</keyword>
<evidence type="ECO:0000259" key="4">
    <source>
        <dbReference type="PROSITE" id="PS51196"/>
    </source>
</evidence>
<evidence type="ECO:0000256" key="3">
    <source>
        <dbReference type="ARBA" id="ARBA00023010"/>
    </source>
</evidence>
<keyword evidence="5" id="KW-0067">ATP-binding</keyword>
<keyword evidence="5" id="KW-0378">Hydrolase</keyword>
<sequence length="183" mass="20855">MGRLMWWIRMEFRFDYLRDHLDFDLEDKGHRDWCYAIVDEVDSVLIDEARTPLIISGPAETNAEHYSVAYLIVPLLVDEDFDLDEKGNSVSLIEIGLEHAETLLRELGAIGDATLYDIGKVSLVRRVYQGAPCAPAFCPRLTLYAETLARLSSLMNLLAAPWKAAAFLMGCIKQLRRRTVFEM</sequence>
<keyword evidence="5" id="KW-0347">Helicase</keyword>
<dbReference type="GO" id="GO:0004386">
    <property type="term" value="F:helicase activity"/>
    <property type="evidence" value="ECO:0007669"/>
    <property type="project" value="UniProtKB-KW"/>
</dbReference>
<keyword evidence="3" id="KW-0811">Translocation</keyword>
<dbReference type="InterPro" id="IPR011130">
    <property type="entry name" value="SecA_preprotein_X-link_dom"/>
</dbReference>
<dbReference type="GO" id="GO:0005829">
    <property type="term" value="C:cytosol"/>
    <property type="evidence" value="ECO:0007669"/>
    <property type="project" value="TreeGrafter"/>
</dbReference>
<dbReference type="Gene3D" id="3.40.50.300">
    <property type="entry name" value="P-loop containing nucleotide triphosphate hydrolases"/>
    <property type="match status" value="1"/>
</dbReference>
<feature type="domain" description="SecA family profile" evidence="4">
    <location>
        <begin position="1"/>
        <end position="183"/>
    </location>
</feature>
<evidence type="ECO:0000256" key="1">
    <source>
        <dbReference type="ARBA" id="ARBA00022475"/>
    </source>
</evidence>
<name>E0XZM4_9PROT</name>
<dbReference type="Pfam" id="PF07517">
    <property type="entry name" value="SecA_DEAD"/>
    <property type="match status" value="1"/>
</dbReference>
<dbReference type="InterPro" id="IPR011115">
    <property type="entry name" value="SecA_DEAD"/>
</dbReference>
<dbReference type="InterPro" id="IPR014018">
    <property type="entry name" value="SecA_motor_DEAD"/>
</dbReference>
<reference evidence="5" key="1">
    <citation type="journal article" date="2011" name="Environ. Microbiol.">
        <title>Time-series analyses of Monterey Bay coastal microbial picoplankton using a 'genome proxy' microarray.</title>
        <authorList>
            <person name="Rich V.I."/>
            <person name="Pham V.D."/>
            <person name="Eppley J."/>
            <person name="Shi Y."/>
            <person name="DeLong E.F."/>
        </authorList>
    </citation>
    <scope>NUCLEOTIDE SEQUENCE</scope>
</reference>
<dbReference type="AlphaFoldDB" id="E0XZM4"/>
<dbReference type="SUPFAM" id="SSF81767">
    <property type="entry name" value="Pre-protein crosslinking domain of SecA"/>
    <property type="match status" value="1"/>
</dbReference>
<organism evidence="5">
    <name type="scientific">uncultured alpha proteobacterium EB000_46D07</name>
    <dbReference type="NCBI Taxonomy" id="710793"/>
    <lineage>
        <taxon>Bacteria</taxon>
        <taxon>Pseudomonadati</taxon>
        <taxon>Pseudomonadota</taxon>
        <taxon>Alphaproteobacteria</taxon>
        <taxon>environmental samples</taxon>
    </lineage>
</organism>
<protein>
    <submittedName>
        <fullName evidence="5">Preprotein translocase subunit seca (ATPase, RNA helicase)</fullName>
    </submittedName>
</protein>
<dbReference type="GO" id="GO:0006605">
    <property type="term" value="P:protein targeting"/>
    <property type="evidence" value="ECO:0007669"/>
    <property type="project" value="InterPro"/>
</dbReference>
<proteinExistence type="predicted"/>
<keyword evidence="1" id="KW-1003">Cell membrane</keyword>
<dbReference type="PANTHER" id="PTHR30612">
    <property type="entry name" value="SECA INNER MEMBRANE COMPONENT OF SEC PROTEIN SECRETION SYSTEM"/>
    <property type="match status" value="1"/>
</dbReference>
<dbReference type="SMART" id="SM00957">
    <property type="entry name" value="SecA_DEAD"/>
    <property type="match status" value="1"/>
</dbReference>
<dbReference type="GO" id="GO:0005886">
    <property type="term" value="C:plasma membrane"/>
    <property type="evidence" value="ECO:0007669"/>
    <property type="project" value="TreeGrafter"/>
</dbReference>
<dbReference type="InterPro" id="IPR027417">
    <property type="entry name" value="P-loop_NTPase"/>
</dbReference>
<evidence type="ECO:0000256" key="2">
    <source>
        <dbReference type="ARBA" id="ARBA00022927"/>
    </source>
</evidence>